<feature type="region of interest" description="Disordered" evidence="3">
    <location>
        <begin position="188"/>
        <end position="213"/>
    </location>
</feature>
<feature type="compositionally biased region" description="Pro residues" evidence="3">
    <location>
        <begin position="455"/>
        <end position="472"/>
    </location>
</feature>
<dbReference type="SUPFAM" id="SSF49562">
    <property type="entry name" value="C2 domain (Calcium/lipid-binding domain, CaLB)"/>
    <property type="match status" value="1"/>
</dbReference>
<evidence type="ECO:0000313" key="5">
    <source>
        <dbReference type="EMBL" id="TFK56105.1"/>
    </source>
</evidence>
<feature type="region of interest" description="Disordered" evidence="3">
    <location>
        <begin position="329"/>
        <end position="416"/>
    </location>
</feature>
<feature type="compositionally biased region" description="Pro residues" evidence="3">
    <location>
        <begin position="644"/>
        <end position="657"/>
    </location>
</feature>
<feature type="compositionally biased region" description="Polar residues" evidence="3">
    <location>
        <begin position="687"/>
        <end position="696"/>
    </location>
</feature>
<dbReference type="Pfam" id="PF00168">
    <property type="entry name" value="C2"/>
    <property type="match status" value="2"/>
</dbReference>
<gene>
    <name evidence="5" type="ORF">OE88DRAFT_1804879</name>
</gene>
<dbReference type="OrthoDB" id="270970at2759"/>
<dbReference type="EMBL" id="ML213504">
    <property type="protein sequence ID" value="TFK56105.1"/>
    <property type="molecule type" value="Genomic_DNA"/>
</dbReference>
<feature type="compositionally biased region" description="Low complexity" evidence="3">
    <location>
        <begin position="697"/>
        <end position="708"/>
    </location>
</feature>
<protein>
    <recommendedName>
        <fullName evidence="4">C2 domain-containing protein</fullName>
    </recommendedName>
</protein>
<keyword evidence="6" id="KW-1185">Reference proteome</keyword>
<dbReference type="Gene3D" id="2.60.40.150">
    <property type="entry name" value="C2 domain"/>
    <property type="match status" value="1"/>
</dbReference>
<dbReference type="InterPro" id="IPR035892">
    <property type="entry name" value="C2_domain_sf"/>
</dbReference>
<dbReference type="PROSITE" id="PS50004">
    <property type="entry name" value="C2"/>
    <property type="match status" value="1"/>
</dbReference>
<feature type="domain" description="C2" evidence="4">
    <location>
        <begin position="1"/>
        <end position="138"/>
    </location>
</feature>
<dbReference type="Proteomes" id="UP000305948">
    <property type="component" value="Unassembled WGS sequence"/>
</dbReference>
<evidence type="ECO:0000256" key="2">
    <source>
        <dbReference type="ARBA" id="ARBA00022837"/>
    </source>
</evidence>
<feature type="compositionally biased region" description="Polar residues" evidence="3">
    <location>
        <begin position="512"/>
        <end position="523"/>
    </location>
</feature>
<name>A0A5C3NGU7_9AGAM</name>
<proteinExistence type="predicted"/>
<dbReference type="PANTHER" id="PTHR46502">
    <property type="entry name" value="C2 DOMAIN-CONTAINING"/>
    <property type="match status" value="1"/>
</dbReference>
<feature type="compositionally biased region" description="Polar residues" evidence="3">
    <location>
        <begin position="356"/>
        <end position="372"/>
    </location>
</feature>
<evidence type="ECO:0000256" key="3">
    <source>
        <dbReference type="SAM" id="MobiDB-lite"/>
    </source>
</evidence>
<dbReference type="CDD" id="cd08681">
    <property type="entry name" value="C2_fungal_Inn1p-like"/>
    <property type="match status" value="1"/>
</dbReference>
<dbReference type="InterPro" id="IPR037791">
    <property type="entry name" value="C2_fungal_Inn1"/>
</dbReference>
<feature type="region of interest" description="Disordered" evidence="3">
    <location>
        <begin position="71"/>
        <end position="97"/>
    </location>
</feature>
<keyword evidence="2" id="KW-0106">Calcium</keyword>
<evidence type="ECO:0000259" key="4">
    <source>
        <dbReference type="PROSITE" id="PS50004"/>
    </source>
</evidence>
<evidence type="ECO:0000313" key="6">
    <source>
        <dbReference type="Proteomes" id="UP000305948"/>
    </source>
</evidence>
<sequence length="715" mass="76658">MSDTPREIGTLIVVILKARNLPNKRHIGKQDPYCTVSYNNERRKTKAIKRGGQHPEWDEEVRFTLFEDAEDESARTVNGDESPPPPPPKDGRAPRGVKGGKIMKLACYADDPREPDLIGETNVDLTEALTKGETDEWFTLMHKDRYSGEVYLELTFWSNAPPPKKKSVPKPVVNRNQYGGAGSFVPAEEMRSASPSQNDTVTQYSPSSWASVANDDASSYTTWRPDSASESLRPSGSHAQLDLYVAPYERANHPNGTESSSALDQLTNDFAEFGVNGHRGRTESYPPVRNGYPPRSASLSGISNHESLGHHPHSYNGSTYSDGGSSYYGQPSTLMGHPGDNQSSFSTPPHVPAPSGFQTPYDATSSYPQYRTPTRAGGRYSIPSSSSGFMPLPGPSGFIPLPSHPSESSGFGAPLPVPTPMPSGFMPVHSPAPSGFMPSAPSYTGPLSYGYNLYHPPPNSATPPQHYTPPLPSASAPPQQHPPPQPSTSAPPLTHSSHSAPPQSYPVHAQAPSPSNEQLILPQSTSNSINSNGGSRPLPQQPQPYPPPQPPSHRRISLPVPPPPPLQGQHQNAVAFPPSQPLGHIPPPPPLPSQEGTNSYLFNVPPPPPLPSSQLTSSPINIGFGRPPLPQPPISYGGATPQPIYQPIPPPPPPPMIPGAQHPTVPSHSPITQAPYPGPPPRPPQMNGESGLSQWTPSGPSQSSFPPQWADVTQQ</sequence>
<dbReference type="STRING" id="5364.A0A5C3NGU7"/>
<feature type="compositionally biased region" description="Low complexity" evidence="3">
    <location>
        <begin position="524"/>
        <end position="538"/>
    </location>
</feature>
<feature type="compositionally biased region" description="Pro residues" evidence="3">
    <location>
        <begin position="578"/>
        <end position="592"/>
    </location>
</feature>
<keyword evidence="1" id="KW-0479">Metal-binding</keyword>
<dbReference type="PANTHER" id="PTHR46502:SF2">
    <property type="entry name" value="16 KDA PHLOEM PROTEIN 2"/>
    <property type="match status" value="1"/>
</dbReference>
<feature type="compositionally biased region" description="Pro residues" evidence="3">
    <location>
        <begin position="539"/>
        <end position="551"/>
    </location>
</feature>
<organism evidence="5 6">
    <name type="scientific">Heliocybe sulcata</name>
    <dbReference type="NCBI Taxonomy" id="5364"/>
    <lineage>
        <taxon>Eukaryota</taxon>
        <taxon>Fungi</taxon>
        <taxon>Dikarya</taxon>
        <taxon>Basidiomycota</taxon>
        <taxon>Agaricomycotina</taxon>
        <taxon>Agaricomycetes</taxon>
        <taxon>Gloeophyllales</taxon>
        <taxon>Gloeophyllaceae</taxon>
        <taxon>Heliocybe</taxon>
    </lineage>
</organism>
<evidence type="ECO:0000256" key="1">
    <source>
        <dbReference type="ARBA" id="ARBA00022723"/>
    </source>
</evidence>
<accession>A0A5C3NGU7</accession>
<feature type="compositionally biased region" description="Polar residues" evidence="3">
    <location>
        <begin position="193"/>
        <end position="213"/>
    </location>
</feature>
<dbReference type="SMART" id="SM00239">
    <property type="entry name" value="C2"/>
    <property type="match status" value="1"/>
</dbReference>
<feature type="region of interest" description="Disordered" evidence="3">
    <location>
        <begin position="454"/>
        <end position="715"/>
    </location>
</feature>
<dbReference type="AlphaFoldDB" id="A0A5C3NGU7"/>
<reference evidence="5 6" key="1">
    <citation type="journal article" date="2019" name="Nat. Ecol. Evol.">
        <title>Megaphylogeny resolves global patterns of mushroom evolution.</title>
        <authorList>
            <person name="Varga T."/>
            <person name="Krizsan K."/>
            <person name="Foldi C."/>
            <person name="Dima B."/>
            <person name="Sanchez-Garcia M."/>
            <person name="Sanchez-Ramirez S."/>
            <person name="Szollosi G.J."/>
            <person name="Szarkandi J.G."/>
            <person name="Papp V."/>
            <person name="Albert L."/>
            <person name="Andreopoulos W."/>
            <person name="Angelini C."/>
            <person name="Antonin V."/>
            <person name="Barry K.W."/>
            <person name="Bougher N.L."/>
            <person name="Buchanan P."/>
            <person name="Buyck B."/>
            <person name="Bense V."/>
            <person name="Catcheside P."/>
            <person name="Chovatia M."/>
            <person name="Cooper J."/>
            <person name="Damon W."/>
            <person name="Desjardin D."/>
            <person name="Finy P."/>
            <person name="Geml J."/>
            <person name="Haridas S."/>
            <person name="Hughes K."/>
            <person name="Justo A."/>
            <person name="Karasinski D."/>
            <person name="Kautmanova I."/>
            <person name="Kiss B."/>
            <person name="Kocsube S."/>
            <person name="Kotiranta H."/>
            <person name="LaButti K.M."/>
            <person name="Lechner B.E."/>
            <person name="Liimatainen K."/>
            <person name="Lipzen A."/>
            <person name="Lukacs Z."/>
            <person name="Mihaltcheva S."/>
            <person name="Morgado L.N."/>
            <person name="Niskanen T."/>
            <person name="Noordeloos M.E."/>
            <person name="Ohm R.A."/>
            <person name="Ortiz-Santana B."/>
            <person name="Ovrebo C."/>
            <person name="Racz N."/>
            <person name="Riley R."/>
            <person name="Savchenko A."/>
            <person name="Shiryaev A."/>
            <person name="Soop K."/>
            <person name="Spirin V."/>
            <person name="Szebenyi C."/>
            <person name="Tomsovsky M."/>
            <person name="Tulloss R.E."/>
            <person name="Uehling J."/>
            <person name="Grigoriev I.V."/>
            <person name="Vagvolgyi C."/>
            <person name="Papp T."/>
            <person name="Martin F.M."/>
            <person name="Miettinen O."/>
            <person name="Hibbett D.S."/>
            <person name="Nagy L.G."/>
        </authorList>
    </citation>
    <scope>NUCLEOTIDE SEQUENCE [LARGE SCALE GENOMIC DNA]</scope>
    <source>
        <strain evidence="5 6">OMC1185</strain>
    </source>
</reference>
<dbReference type="GO" id="GO:0046872">
    <property type="term" value="F:metal ion binding"/>
    <property type="evidence" value="ECO:0007669"/>
    <property type="project" value="UniProtKB-KW"/>
</dbReference>
<dbReference type="InterPro" id="IPR000008">
    <property type="entry name" value="C2_dom"/>
</dbReference>